<dbReference type="AlphaFoldDB" id="C7HAB9"/>
<reference evidence="1" key="1">
    <citation type="submission" date="2009-08" db="EMBL/GenBank/DDBJ databases">
        <authorList>
            <person name="Weinstock G."/>
            <person name="Sodergren E."/>
            <person name="Clifton S."/>
            <person name="Fulton L."/>
            <person name="Fulton B."/>
            <person name="Courtney L."/>
            <person name="Fronick C."/>
            <person name="Harrison M."/>
            <person name="Strong C."/>
            <person name="Farmer C."/>
            <person name="Delahaunty K."/>
            <person name="Markovic C."/>
            <person name="Hall O."/>
            <person name="Minx P."/>
            <person name="Tomlinson C."/>
            <person name="Mitreva M."/>
            <person name="Nelson J."/>
            <person name="Hou S."/>
            <person name="Wollam A."/>
            <person name="Pepin K.H."/>
            <person name="Johnson M."/>
            <person name="Bhonagiri V."/>
            <person name="Nash W.E."/>
            <person name="Warren W."/>
            <person name="Chinwalla A."/>
            <person name="Mardis E.R."/>
            <person name="Wilson R.K."/>
        </authorList>
    </citation>
    <scope>NUCLEOTIDE SEQUENCE [LARGE SCALE GENOMIC DNA]</scope>
    <source>
        <strain evidence="1">A2-165</strain>
    </source>
</reference>
<evidence type="ECO:0000313" key="2">
    <source>
        <dbReference type="Proteomes" id="UP000004619"/>
    </source>
</evidence>
<dbReference type="EMBL" id="ACOP02000086">
    <property type="protein sequence ID" value="EEU95145.1"/>
    <property type="molecule type" value="Genomic_DNA"/>
</dbReference>
<proteinExistence type="predicted"/>
<name>C7HAB9_FAED2</name>
<dbReference type="Proteomes" id="UP000004619">
    <property type="component" value="Unassembled WGS sequence"/>
</dbReference>
<sequence>MRQIMMNLSIYLKRCNRAACIQRMQNTRGLGTAQQAFCNAKSVFV</sequence>
<comment type="caution">
    <text evidence="1">The sequence shown here is derived from an EMBL/GenBank/DDBJ whole genome shotgun (WGS) entry which is preliminary data.</text>
</comment>
<accession>C7HAB9</accession>
<evidence type="ECO:0000313" key="1">
    <source>
        <dbReference type="EMBL" id="EEU95145.1"/>
    </source>
</evidence>
<protein>
    <submittedName>
        <fullName evidence="1">Uncharacterized protein</fullName>
    </submittedName>
</protein>
<dbReference type="STRING" id="411483.FAEPRAA2165_03274"/>
<keyword evidence="2" id="KW-1185">Reference proteome</keyword>
<organism evidence="1 2">
    <name type="scientific">Faecalibacterium duncaniae (strain DSM 17677 / JCM 31915 / A2-165)</name>
    <name type="common">Faecalibacterium prausnitzii</name>
    <dbReference type="NCBI Taxonomy" id="411483"/>
    <lineage>
        <taxon>Bacteria</taxon>
        <taxon>Bacillati</taxon>
        <taxon>Bacillota</taxon>
        <taxon>Clostridia</taxon>
        <taxon>Eubacteriales</taxon>
        <taxon>Oscillospiraceae</taxon>
        <taxon>Faecalibacterium</taxon>
    </lineage>
</organism>
<gene>
    <name evidence="1" type="ORF">FAEPRAA2165_03274</name>
</gene>
<dbReference type="HOGENOM" id="CLU_3200059_0_0_9"/>